<comment type="caution">
    <text evidence="8">The sequence shown here is derived from an EMBL/GenBank/DDBJ whole genome shotgun (WGS) entry which is preliminary data.</text>
</comment>
<dbReference type="Pfam" id="PF13167">
    <property type="entry name" value="GTP-bdg_N"/>
    <property type="match status" value="1"/>
</dbReference>
<dbReference type="InterPro" id="IPR027417">
    <property type="entry name" value="P-loop_NTPase"/>
</dbReference>
<name>A0A9D3SJ95_9TELE</name>
<reference evidence="8 9" key="1">
    <citation type="submission" date="2021-06" db="EMBL/GenBank/DDBJ databases">
        <title>Chromosome-level genome assembly of the red-tail catfish (Hemibagrus wyckioides).</title>
        <authorList>
            <person name="Shao F."/>
        </authorList>
    </citation>
    <scope>NUCLEOTIDE SEQUENCE [LARGE SCALE GENOMIC DNA]</scope>
    <source>
        <strain evidence="8">EC202008001</strain>
        <tissue evidence="8">Blood</tissue>
    </source>
</reference>
<gene>
    <name evidence="8" type="ORF">KOW79_009553</name>
</gene>
<feature type="region of interest" description="Disordered" evidence="6">
    <location>
        <begin position="68"/>
        <end position="87"/>
    </location>
</feature>
<protein>
    <recommendedName>
        <fullName evidence="5">Putative GTP-binding protein 6</fullName>
    </recommendedName>
</protein>
<proteinExistence type="predicted"/>
<evidence type="ECO:0000256" key="3">
    <source>
        <dbReference type="ARBA" id="ARBA00022842"/>
    </source>
</evidence>
<dbReference type="Gene3D" id="3.40.50.300">
    <property type="entry name" value="P-loop containing nucleotide triphosphate hydrolases"/>
    <property type="match status" value="1"/>
</dbReference>
<sequence>MCSKYSLVVKRAFSMGRFAWRRCSSRSDPSIRMTSVHTLCPCAPHSPYKHLQSLQGDFSSRTFSGSVCKQKSKSHHPGHDDDGGDDEVEEDFIKDEEVEELFQQHRPAGIGEEDHRVFIVHPDVKWGQKKQYLTTAELQMAEAVGLVSTLQNWSVVDKIILSTKTPEKKRIFGKGNFQLLTEKIRRSAGVSAVFMNVERLSPVSERELQEAWGLKVFDRYSLVLHIFRRNARTKEAKLQISLAEIPLLRSRLRNEVANLDQQGGGSRYIMGSGETLYEVQQRLLKERELKIRSALERLRKKRHMLRSQRKHKDFPIVSVMGYTNCGKTTLIKALTGDIALQPKDQLFATLDVTVHAGQLPGHMTVLYVDTIGFLSQLPHQLIDSFSATLEDVTHSDLIVHVRDINHPETVNQKVNVLNILKNLQIPEKLLSSIIEVHNKIDLMEGYESPDPEVVAISALNGLGLDQLKQRVEESVMKSTGKQTRILKVDLKSPQLGWLYKEATVQEVHDGDDDCTANIKVVISAAAYGRYRKLFQVM</sequence>
<evidence type="ECO:0000256" key="5">
    <source>
        <dbReference type="ARBA" id="ARBA00070394"/>
    </source>
</evidence>
<dbReference type="InterPro" id="IPR016496">
    <property type="entry name" value="GTPase_HflX"/>
</dbReference>
<dbReference type="SUPFAM" id="SSF52540">
    <property type="entry name" value="P-loop containing nucleoside triphosphate hydrolases"/>
    <property type="match status" value="1"/>
</dbReference>
<feature type="domain" description="Hflx-type G" evidence="7">
    <location>
        <begin position="315"/>
        <end position="479"/>
    </location>
</feature>
<dbReference type="Pfam" id="PF16360">
    <property type="entry name" value="GTP-bdg_M"/>
    <property type="match status" value="1"/>
</dbReference>
<dbReference type="PANTHER" id="PTHR10229">
    <property type="entry name" value="GTP-BINDING PROTEIN HFLX"/>
    <property type="match status" value="1"/>
</dbReference>
<keyword evidence="9" id="KW-1185">Reference proteome</keyword>
<evidence type="ECO:0000256" key="1">
    <source>
        <dbReference type="ARBA" id="ARBA00022723"/>
    </source>
</evidence>
<dbReference type="AlphaFoldDB" id="A0A9D3SJ95"/>
<dbReference type="PROSITE" id="PS51705">
    <property type="entry name" value="G_HFLX"/>
    <property type="match status" value="1"/>
</dbReference>
<dbReference type="FunFam" id="3.40.50.300:FF:000886">
    <property type="entry name" value="Putative GTP-binding protein 6"/>
    <property type="match status" value="1"/>
</dbReference>
<dbReference type="GO" id="GO:0046872">
    <property type="term" value="F:metal ion binding"/>
    <property type="evidence" value="ECO:0007669"/>
    <property type="project" value="UniProtKB-KW"/>
</dbReference>
<dbReference type="GO" id="GO:0005525">
    <property type="term" value="F:GTP binding"/>
    <property type="evidence" value="ECO:0007669"/>
    <property type="project" value="UniProtKB-KW"/>
</dbReference>
<keyword evidence="4" id="KW-0342">GTP-binding</keyword>
<dbReference type="PANTHER" id="PTHR10229:SF0">
    <property type="entry name" value="GTP-BINDING PROTEIN 6-RELATED"/>
    <property type="match status" value="1"/>
</dbReference>
<evidence type="ECO:0000256" key="4">
    <source>
        <dbReference type="ARBA" id="ARBA00023134"/>
    </source>
</evidence>
<evidence type="ECO:0000256" key="2">
    <source>
        <dbReference type="ARBA" id="ARBA00022741"/>
    </source>
</evidence>
<dbReference type="Gene3D" id="3.40.50.11060">
    <property type="entry name" value="GTPase HflX, N-terminal domain"/>
    <property type="match status" value="1"/>
</dbReference>
<accession>A0A9D3SJ95</accession>
<dbReference type="InterPro" id="IPR042108">
    <property type="entry name" value="GTPase_HflX_N_sf"/>
</dbReference>
<dbReference type="GO" id="GO:0043022">
    <property type="term" value="F:ribosome binding"/>
    <property type="evidence" value="ECO:0007669"/>
    <property type="project" value="TreeGrafter"/>
</dbReference>
<evidence type="ECO:0000313" key="8">
    <source>
        <dbReference type="EMBL" id="KAG7326152.1"/>
    </source>
</evidence>
<keyword evidence="2" id="KW-0547">Nucleotide-binding</keyword>
<dbReference type="CDD" id="cd01878">
    <property type="entry name" value="HflX"/>
    <property type="match status" value="1"/>
</dbReference>
<keyword evidence="1" id="KW-0479">Metal-binding</keyword>
<dbReference type="InterPro" id="IPR030394">
    <property type="entry name" value="G_HFLX_dom"/>
</dbReference>
<dbReference type="InterPro" id="IPR025121">
    <property type="entry name" value="GTPase_HflX_N"/>
</dbReference>
<dbReference type="Pfam" id="PF01926">
    <property type="entry name" value="MMR_HSR1"/>
    <property type="match status" value="1"/>
</dbReference>
<evidence type="ECO:0000259" key="7">
    <source>
        <dbReference type="PROSITE" id="PS51705"/>
    </source>
</evidence>
<evidence type="ECO:0000313" key="9">
    <source>
        <dbReference type="Proteomes" id="UP000824219"/>
    </source>
</evidence>
<dbReference type="InterPro" id="IPR032305">
    <property type="entry name" value="GTP-bd_M"/>
</dbReference>
<dbReference type="Proteomes" id="UP000824219">
    <property type="component" value="Linkage Group LG11"/>
</dbReference>
<keyword evidence="3" id="KW-0460">Magnesium</keyword>
<dbReference type="NCBIfam" id="TIGR03156">
    <property type="entry name" value="GTP_HflX"/>
    <property type="match status" value="1"/>
</dbReference>
<dbReference type="FunFam" id="3.40.50.11060:FF:000002">
    <property type="entry name" value="GTP binding protein 6 (putative)"/>
    <property type="match status" value="1"/>
</dbReference>
<evidence type="ECO:0000256" key="6">
    <source>
        <dbReference type="SAM" id="MobiDB-lite"/>
    </source>
</evidence>
<dbReference type="GO" id="GO:0005737">
    <property type="term" value="C:cytoplasm"/>
    <property type="evidence" value="ECO:0007669"/>
    <property type="project" value="TreeGrafter"/>
</dbReference>
<dbReference type="EMBL" id="JAHKSW010000011">
    <property type="protein sequence ID" value="KAG7326152.1"/>
    <property type="molecule type" value="Genomic_DNA"/>
</dbReference>
<dbReference type="InterPro" id="IPR006073">
    <property type="entry name" value="GTP-bd"/>
</dbReference>
<organism evidence="8 9">
    <name type="scientific">Hemibagrus wyckioides</name>
    <dbReference type="NCBI Taxonomy" id="337641"/>
    <lineage>
        <taxon>Eukaryota</taxon>
        <taxon>Metazoa</taxon>
        <taxon>Chordata</taxon>
        <taxon>Craniata</taxon>
        <taxon>Vertebrata</taxon>
        <taxon>Euteleostomi</taxon>
        <taxon>Actinopterygii</taxon>
        <taxon>Neopterygii</taxon>
        <taxon>Teleostei</taxon>
        <taxon>Ostariophysi</taxon>
        <taxon>Siluriformes</taxon>
        <taxon>Bagridae</taxon>
        <taxon>Hemibagrus</taxon>
    </lineage>
</organism>
<dbReference type="OrthoDB" id="10268034at2759"/>